<organism evidence="7 8">
    <name type="scientific">Hydnum rufescens UP504</name>
    <dbReference type="NCBI Taxonomy" id="1448309"/>
    <lineage>
        <taxon>Eukaryota</taxon>
        <taxon>Fungi</taxon>
        <taxon>Dikarya</taxon>
        <taxon>Basidiomycota</taxon>
        <taxon>Agaricomycotina</taxon>
        <taxon>Agaricomycetes</taxon>
        <taxon>Cantharellales</taxon>
        <taxon>Hydnaceae</taxon>
        <taxon>Hydnum</taxon>
    </lineage>
</organism>
<feature type="compositionally biased region" description="Low complexity" evidence="5">
    <location>
        <begin position="1"/>
        <end position="12"/>
    </location>
</feature>
<evidence type="ECO:0000256" key="3">
    <source>
        <dbReference type="ARBA" id="ARBA00022771"/>
    </source>
</evidence>
<feature type="compositionally biased region" description="Low complexity" evidence="5">
    <location>
        <begin position="194"/>
        <end position="215"/>
    </location>
</feature>
<protein>
    <recommendedName>
        <fullName evidence="6">C2H2-type domain-containing protein</fullName>
    </recommendedName>
</protein>
<feature type="region of interest" description="Disordered" evidence="5">
    <location>
        <begin position="1"/>
        <end position="34"/>
    </location>
</feature>
<dbReference type="InterPro" id="IPR013087">
    <property type="entry name" value="Znf_C2H2_type"/>
</dbReference>
<evidence type="ECO:0000256" key="2">
    <source>
        <dbReference type="ARBA" id="ARBA00022737"/>
    </source>
</evidence>
<dbReference type="AlphaFoldDB" id="A0A9P6DVU5"/>
<feature type="region of interest" description="Disordered" evidence="5">
    <location>
        <begin position="264"/>
        <end position="344"/>
    </location>
</feature>
<dbReference type="Proteomes" id="UP000886523">
    <property type="component" value="Unassembled WGS sequence"/>
</dbReference>
<keyword evidence="8" id="KW-1185">Reference proteome</keyword>
<evidence type="ECO:0000256" key="1">
    <source>
        <dbReference type="ARBA" id="ARBA00022723"/>
    </source>
</evidence>
<gene>
    <name evidence="7" type="ORF">BS47DRAFT_1486531</name>
</gene>
<dbReference type="InterPro" id="IPR051580">
    <property type="entry name" value="ZnF-Chromatin_assoc"/>
</dbReference>
<sequence>MTGIGPSHITSPRPYPPPSLTFSPPPPSPMPTAVPITFPKQVSHRNGGVVTAASPTDLLAQSSTSPSTRWPGSPMSYKLIGSLGNRFYPGSSPGPFSGPLDLNDFKVHGGIASSIESDHGRLLKALNGDENIGKDDFCQNYACCGLDLQDLHALLEHFEEAHVVVLDSPPLGPTRFARDSQSALDPDAMELDADSSPSSSASSPPSTPPMDSASAFDISVLRPSSRMPTSAYTTPSHSRPHSPHPDSRADAFNQYASYSRFSSLMPGAVETPPPDSPQSPNAKCIPPALLFSSSAQTTPTGSPAGSRISSPVPHKTNGNGSASARKSSQSAASSAKDAGGSSTTLSRPAAALMLSKPFRCPTVGCNKSYKQANGLKYHITHGQCNFMPRDPSLDGLDDHEADQKSRPYVCQVGSCTRRYKNMNGLRYHYQHSGAHGAMGLALLASGQHSLQTGNKDVGVDLPAEHYQQQAQHYQQPQYQQQQFIHPFRNPIARVQVLSRPMDVTQKVHRHKHNRACIGLRSPALSHSFLKRPPIETIIDQNCEHHSKISCNSAPNPRVYAVLRNSTDACFGAKST</sequence>
<evidence type="ECO:0000313" key="7">
    <source>
        <dbReference type="EMBL" id="KAF9512050.1"/>
    </source>
</evidence>
<dbReference type="GO" id="GO:0008270">
    <property type="term" value="F:zinc ion binding"/>
    <property type="evidence" value="ECO:0007669"/>
    <property type="project" value="UniProtKB-KW"/>
</dbReference>
<feature type="compositionally biased region" description="Low complexity" evidence="5">
    <location>
        <begin position="320"/>
        <end position="342"/>
    </location>
</feature>
<feature type="compositionally biased region" description="Polar residues" evidence="5">
    <location>
        <begin position="291"/>
        <end position="309"/>
    </location>
</feature>
<comment type="caution">
    <text evidence="7">The sequence shown here is derived from an EMBL/GenBank/DDBJ whole genome shotgun (WGS) entry which is preliminary data.</text>
</comment>
<dbReference type="Gene3D" id="3.30.160.60">
    <property type="entry name" value="Classic Zinc Finger"/>
    <property type="match status" value="1"/>
</dbReference>
<proteinExistence type="predicted"/>
<feature type="region of interest" description="Disordered" evidence="5">
    <location>
        <begin position="188"/>
        <end position="250"/>
    </location>
</feature>
<dbReference type="PANTHER" id="PTHR23057:SF0">
    <property type="entry name" value="JUXTAPOSED WITH ANOTHER ZINC FINGER PROTEIN 1"/>
    <property type="match status" value="1"/>
</dbReference>
<keyword evidence="4" id="KW-0862">Zinc</keyword>
<dbReference type="SMART" id="SM00355">
    <property type="entry name" value="ZnF_C2H2"/>
    <property type="match status" value="2"/>
</dbReference>
<evidence type="ECO:0000313" key="8">
    <source>
        <dbReference type="Proteomes" id="UP000886523"/>
    </source>
</evidence>
<feature type="domain" description="C2H2-type" evidence="6">
    <location>
        <begin position="358"/>
        <end position="381"/>
    </location>
</feature>
<reference evidence="7" key="1">
    <citation type="journal article" date="2020" name="Nat. Commun.">
        <title>Large-scale genome sequencing of mycorrhizal fungi provides insights into the early evolution of symbiotic traits.</title>
        <authorList>
            <person name="Miyauchi S."/>
            <person name="Kiss E."/>
            <person name="Kuo A."/>
            <person name="Drula E."/>
            <person name="Kohler A."/>
            <person name="Sanchez-Garcia M."/>
            <person name="Morin E."/>
            <person name="Andreopoulos B."/>
            <person name="Barry K.W."/>
            <person name="Bonito G."/>
            <person name="Buee M."/>
            <person name="Carver A."/>
            <person name="Chen C."/>
            <person name="Cichocki N."/>
            <person name="Clum A."/>
            <person name="Culley D."/>
            <person name="Crous P.W."/>
            <person name="Fauchery L."/>
            <person name="Girlanda M."/>
            <person name="Hayes R.D."/>
            <person name="Keri Z."/>
            <person name="LaButti K."/>
            <person name="Lipzen A."/>
            <person name="Lombard V."/>
            <person name="Magnuson J."/>
            <person name="Maillard F."/>
            <person name="Murat C."/>
            <person name="Nolan M."/>
            <person name="Ohm R.A."/>
            <person name="Pangilinan J."/>
            <person name="Pereira M.F."/>
            <person name="Perotto S."/>
            <person name="Peter M."/>
            <person name="Pfister S."/>
            <person name="Riley R."/>
            <person name="Sitrit Y."/>
            <person name="Stielow J.B."/>
            <person name="Szollosi G."/>
            <person name="Zifcakova L."/>
            <person name="Stursova M."/>
            <person name="Spatafora J.W."/>
            <person name="Tedersoo L."/>
            <person name="Vaario L.M."/>
            <person name="Yamada A."/>
            <person name="Yan M."/>
            <person name="Wang P."/>
            <person name="Xu J."/>
            <person name="Bruns T."/>
            <person name="Baldrian P."/>
            <person name="Vilgalys R."/>
            <person name="Dunand C."/>
            <person name="Henrissat B."/>
            <person name="Grigoriev I.V."/>
            <person name="Hibbett D."/>
            <person name="Nagy L.G."/>
            <person name="Martin F.M."/>
        </authorList>
    </citation>
    <scope>NUCLEOTIDE SEQUENCE</scope>
    <source>
        <strain evidence="7">UP504</strain>
    </source>
</reference>
<evidence type="ECO:0000256" key="5">
    <source>
        <dbReference type="SAM" id="MobiDB-lite"/>
    </source>
</evidence>
<keyword evidence="1" id="KW-0479">Metal-binding</keyword>
<feature type="compositionally biased region" description="Pro residues" evidence="5">
    <location>
        <begin position="13"/>
        <end position="32"/>
    </location>
</feature>
<name>A0A9P6DVU5_9AGAM</name>
<dbReference type="GO" id="GO:0005634">
    <property type="term" value="C:nucleus"/>
    <property type="evidence" value="ECO:0007669"/>
    <property type="project" value="TreeGrafter"/>
</dbReference>
<evidence type="ECO:0000256" key="4">
    <source>
        <dbReference type="ARBA" id="ARBA00022833"/>
    </source>
</evidence>
<dbReference type="OrthoDB" id="1662883at2759"/>
<evidence type="ECO:0000259" key="6">
    <source>
        <dbReference type="SMART" id="SM00355"/>
    </source>
</evidence>
<keyword evidence="3" id="KW-0863">Zinc-finger</keyword>
<accession>A0A9P6DVU5</accession>
<dbReference type="PANTHER" id="PTHR23057">
    <property type="entry name" value="JUXTAPOSED WITH ANOTHER ZINC FINGER PROTEIN 1"/>
    <property type="match status" value="1"/>
</dbReference>
<keyword evidence="2" id="KW-0677">Repeat</keyword>
<dbReference type="EMBL" id="MU128992">
    <property type="protein sequence ID" value="KAF9512050.1"/>
    <property type="molecule type" value="Genomic_DNA"/>
</dbReference>
<feature type="domain" description="C2H2-type" evidence="6">
    <location>
        <begin position="408"/>
        <end position="435"/>
    </location>
</feature>